<dbReference type="PROSITE" id="PS51077">
    <property type="entry name" value="HTH_ICLR"/>
    <property type="match status" value="1"/>
</dbReference>
<feature type="domain" description="IclR-ED" evidence="6">
    <location>
        <begin position="89"/>
        <end position="273"/>
    </location>
</feature>
<evidence type="ECO:0000259" key="6">
    <source>
        <dbReference type="PROSITE" id="PS51078"/>
    </source>
</evidence>
<evidence type="ECO:0000256" key="2">
    <source>
        <dbReference type="ARBA" id="ARBA00023125"/>
    </source>
</evidence>
<dbReference type="InterPro" id="IPR014757">
    <property type="entry name" value="Tscrpt_reg_IclR_C"/>
</dbReference>
<evidence type="ECO:0000256" key="1">
    <source>
        <dbReference type="ARBA" id="ARBA00023015"/>
    </source>
</evidence>
<evidence type="ECO:0000313" key="8">
    <source>
        <dbReference type="Proteomes" id="UP000249185"/>
    </source>
</evidence>
<dbReference type="PROSITE" id="PS51078">
    <property type="entry name" value="ICLR_ED"/>
    <property type="match status" value="1"/>
</dbReference>
<dbReference type="SUPFAM" id="SSF46785">
    <property type="entry name" value="Winged helix' DNA-binding domain"/>
    <property type="match status" value="1"/>
</dbReference>
<dbReference type="PANTHER" id="PTHR30136">
    <property type="entry name" value="HELIX-TURN-HELIX TRANSCRIPTIONAL REGULATOR, ICLR FAMILY"/>
    <property type="match status" value="1"/>
</dbReference>
<gene>
    <name evidence="7" type="ORF">DI556_20470</name>
</gene>
<feature type="region of interest" description="Disordered" evidence="4">
    <location>
        <begin position="1"/>
        <end position="20"/>
    </location>
</feature>
<dbReference type="EMBL" id="QFPW01000026">
    <property type="protein sequence ID" value="PZQ46364.1"/>
    <property type="molecule type" value="Genomic_DNA"/>
</dbReference>
<proteinExistence type="predicted"/>
<dbReference type="GO" id="GO:0045892">
    <property type="term" value="P:negative regulation of DNA-templated transcription"/>
    <property type="evidence" value="ECO:0007669"/>
    <property type="project" value="TreeGrafter"/>
</dbReference>
<dbReference type="InterPro" id="IPR005471">
    <property type="entry name" value="Tscrpt_reg_IclR_N"/>
</dbReference>
<dbReference type="GO" id="GO:0003677">
    <property type="term" value="F:DNA binding"/>
    <property type="evidence" value="ECO:0007669"/>
    <property type="project" value="UniProtKB-KW"/>
</dbReference>
<evidence type="ECO:0000313" key="7">
    <source>
        <dbReference type="EMBL" id="PZQ46364.1"/>
    </source>
</evidence>
<sequence>MSMTSAEGSDRPERRAEPGTDFVEAVARGLAILECFTTETAQRQQGRLTLTDAARLTDLSRGTARRLLLTLKTLHYVDSDGKVFWLTPKLVNVSRGFLMPLGLGEESRAILHALTEKLDESASVGVLDGPEIIYVDRVEVRRIYSSRIVTGTRLPAACSSIGRVLLASLTDTELSNWLDAYPLQRLTAKTRVDRADFLAEIGRVRSQGYSIVDEELEIGIRSIAVPIVSPTGRMAAALNSSTVSARRTVQDLRRDFLPELLTSAARLAQTMGW</sequence>
<dbReference type="InterPro" id="IPR036388">
    <property type="entry name" value="WH-like_DNA-bd_sf"/>
</dbReference>
<organism evidence="7 8">
    <name type="scientific">Rhodovulum sulfidophilum</name>
    <name type="common">Rhodobacter sulfidophilus</name>
    <dbReference type="NCBI Taxonomy" id="35806"/>
    <lineage>
        <taxon>Bacteria</taxon>
        <taxon>Pseudomonadati</taxon>
        <taxon>Pseudomonadota</taxon>
        <taxon>Alphaproteobacteria</taxon>
        <taxon>Rhodobacterales</taxon>
        <taxon>Paracoccaceae</taxon>
        <taxon>Rhodovulum</taxon>
    </lineage>
</organism>
<keyword evidence="1" id="KW-0805">Transcription regulation</keyword>
<dbReference type="AlphaFoldDB" id="A0A2W5MZW9"/>
<dbReference type="SUPFAM" id="SSF55781">
    <property type="entry name" value="GAF domain-like"/>
    <property type="match status" value="1"/>
</dbReference>
<dbReference type="Gene3D" id="3.30.450.40">
    <property type="match status" value="1"/>
</dbReference>
<comment type="caution">
    <text evidence="7">The sequence shown here is derived from an EMBL/GenBank/DDBJ whole genome shotgun (WGS) entry which is preliminary data.</text>
</comment>
<dbReference type="SMART" id="SM00346">
    <property type="entry name" value="HTH_ICLR"/>
    <property type="match status" value="1"/>
</dbReference>
<evidence type="ECO:0000256" key="3">
    <source>
        <dbReference type="ARBA" id="ARBA00023163"/>
    </source>
</evidence>
<dbReference type="InterPro" id="IPR036390">
    <property type="entry name" value="WH_DNA-bd_sf"/>
</dbReference>
<feature type="compositionally biased region" description="Basic and acidic residues" evidence="4">
    <location>
        <begin position="8"/>
        <end position="18"/>
    </location>
</feature>
<name>A0A2W5MZW9_RHOSU</name>
<feature type="domain" description="HTH iclR-type" evidence="5">
    <location>
        <begin position="23"/>
        <end position="88"/>
    </location>
</feature>
<keyword evidence="2" id="KW-0238">DNA-binding</keyword>
<dbReference type="GO" id="GO:0003700">
    <property type="term" value="F:DNA-binding transcription factor activity"/>
    <property type="evidence" value="ECO:0007669"/>
    <property type="project" value="TreeGrafter"/>
</dbReference>
<evidence type="ECO:0000259" key="5">
    <source>
        <dbReference type="PROSITE" id="PS51077"/>
    </source>
</evidence>
<dbReference type="Pfam" id="PF09339">
    <property type="entry name" value="HTH_IclR"/>
    <property type="match status" value="1"/>
</dbReference>
<reference evidence="7 8" key="1">
    <citation type="submission" date="2017-08" db="EMBL/GenBank/DDBJ databases">
        <title>Infants hospitalized years apart are colonized by the same room-sourced microbial strains.</title>
        <authorList>
            <person name="Brooks B."/>
            <person name="Olm M.R."/>
            <person name="Firek B.A."/>
            <person name="Baker R."/>
            <person name="Thomas B.C."/>
            <person name="Morowitz M.J."/>
            <person name="Banfield J.F."/>
        </authorList>
    </citation>
    <scope>NUCLEOTIDE SEQUENCE [LARGE SCALE GENOMIC DNA]</scope>
    <source>
        <strain evidence="7">S2_005_002_R2_34</strain>
    </source>
</reference>
<dbReference type="InterPro" id="IPR029016">
    <property type="entry name" value="GAF-like_dom_sf"/>
</dbReference>
<accession>A0A2W5MZW9</accession>
<dbReference type="PANTHER" id="PTHR30136:SF34">
    <property type="entry name" value="TRANSCRIPTIONAL REGULATOR"/>
    <property type="match status" value="1"/>
</dbReference>
<keyword evidence="3" id="KW-0804">Transcription</keyword>
<evidence type="ECO:0000256" key="4">
    <source>
        <dbReference type="SAM" id="MobiDB-lite"/>
    </source>
</evidence>
<protein>
    <submittedName>
        <fullName evidence="7">IclR family transcriptional regulator</fullName>
    </submittedName>
</protein>
<dbReference type="Gene3D" id="1.10.10.10">
    <property type="entry name" value="Winged helix-like DNA-binding domain superfamily/Winged helix DNA-binding domain"/>
    <property type="match status" value="1"/>
</dbReference>
<dbReference type="Proteomes" id="UP000249185">
    <property type="component" value="Unassembled WGS sequence"/>
</dbReference>
<dbReference type="Pfam" id="PF01614">
    <property type="entry name" value="IclR_C"/>
    <property type="match status" value="1"/>
</dbReference>
<dbReference type="InterPro" id="IPR050707">
    <property type="entry name" value="HTH_MetabolicPath_Reg"/>
</dbReference>